<dbReference type="SUPFAM" id="SSF52402">
    <property type="entry name" value="Adenine nucleotide alpha hydrolases-like"/>
    <property type="match status" value="1"/>
</dbReference>
<name>A0A7U4QIX4_DESA2</name>
<dbReference type="Gene3D" id="3.40.50.620">
    <property type="entry name" value="HUPs"/>
    <property type="match status" value="1"/>
</dbReference>
<accession>A0A7U4QIX4</accession>
<dbReference type="OrthoDB" id="9763290at2"/>
<keyword evidence="6" id="KW-0808">Transferase</keyword>
<dbReference type="GO" id="GO:0004066">
    <property type="term" value="F:asparagine synthase (glutamine-hydrolyzing) activity"/>
    <property type="evidence" value="ECO:0007669"/>
    <property type="project" value="UniProtKB-EC"/>
</dbReference>
<dbReference type="EC" id="6.3.5.4" evidence="2"/>
<evidence type="ECO:0000313" key="6">
    <source>
        <dbReference type="EMBL" id="AMM40208.1"/>
    </source>
</evidence>
<dbReference type="KEGG" id="daw:HS1_000402"/>
<dbReference type="Gene3D" id="3.60.20.10">
    <property type="entry name" value="Glutamine Phosphoribosylpyrophosphate, subunit 1, domain 1"/>
    <property type="match status" value="1"/>
</dbReference>
<dbReference type="Proteomes" id="UP000070560">
    <property type="component" value="Chromosome"/>
</dbReference>
<dbReference type="InterPro" id="IPR029055">
    <property type="entry name" value="Ntn_hydrolases_N"/>
</dbReference>
<dbReference type="PANTHER" id="PTHR43284">
    <property type="entry name" value="ASPARAGINE SYNTHETASE (GLUTAMINE-HYDROLYZING)"/>
    <property type="match status" value="1"/>
</dbReference>
<gene>
    <name evidence="6" type="ORF">HS1_000402</name>
</gene>
<dbReference type="RefSeq" id="WP_066060502.1">
    <property type="nucleotide sequence ID" value="NZ_CP013015.1"/>
</dbReference>
<proteinExistence type="predicted"/>
<sequence>MSILAGVVTRYKGVQLIDALCESIKRTISRFPDDKVIEYRDSRALLTKIDIGAYNSPGFLVGKTGSVSMLAGEPLLNINNEENIHTRWSDLQILQRYWDEEKWDIGAATCGVFCAVHYEPAKGRISLITDRLGIRPLYYWIGEQYIVFATALRILEEIPIIPKCMDLRAVTEIASFGFPLSNRTPYWNIFVLKAAEIVQIDEKGVYKRQYWRWDQLQQLNLSESDLLTEAYTRFVKAVKRRLRTDKTTVAFLSGGLDSRCVVSILRDKNVTVHTFNFALPRTQDHVFAAEFAKKVKTIHTHVPINPGSCDVPGYAKTLSYAWSTSKYRNAYPPERPRLVWSGEGGSVAIGHVYLNREMCKLLQSGKDDLAIDMYLNKQYIGVPLKLFSPNIVHRIAMIPKQGIVEELNDIHCEDRCRGFHLFLMLNDQRRHLSNHFEGIDLHRTEFHLPFFDGHLLELILASPIDLFLEHRFYHKWLYCFPSAVTAVPWQTYPGHAKCPLPIPNNLAYQWGKESTHTQRRRNRSLVHETVSWLRADDFSHKIIRKERLWLATLLTWMGLRDYGYVMKKARIFYKYWKRCNGNYIL</sequence>
<dbReference type="Pfam" id="PF00733">
    <property type="entry name" value="Asn_synthase"/>
    <property type="match status" value="1"/>
</dbReference>
<evidence type="ECO:0000313" key="7">
    <source>
        <dbReference type="Proteomes" id="UP000070560"/>
    </source>
</evidence>
<dbReference type="EMBL" id="CP013015">
    <property type="protein sequence ID" value="AMM40208.1"/>
    <property type="molecule type" value="Genomic_DNA"/>
</dbReference>
<evidence type="ECO:0000259" key="4">
    <source>
        <dbReference type="Pfam" id="PF00733"/>
    </source>
</evidence>
<feature type="domain" description="Asparagine synthetase" evidence="4">
    <location>
        <begin position="233"/>
        <end position="307"/>
    </location>
</feature>
<organism evidence="6 7">
    <name type="scientific">Desulfofervidus auxilii</name>
    <dbReference type="NCBI Taxonomy" id="1621989"/>
    <lineage>
        <taxon>Bacteria</taxon>
        <taxon>Pseudomonadati</taxon>
        <taxon>Thermodesulfobacteriota</taxon>
        <taxon>Candidatus Desulfofervidia</taxon>
        <taxon>Candidatus Desulfofervidales</taxon>
        <taxon>Candidatus Desulfofervidaceae</taxon>
        <taxon>Candidatus Desulfofervidus</taxon>
    </lineage>
</organism>
<evidence type="ECO:0000259" key="5">
    <source>
        <dbReference type="Pfam" id="PF13537"/>
    </source>
</evidence>
<comment type="pathway">
    <text evidence="1">Amino-acid biosynthesis; L-asparagine biosynthesis; L-asparagine from L-aspartate (L-Gln route): step 1/1.</text>
</comment>
<keyword evidence="7" id="KW-1185">Reference proteome</keyword>
<dbReference type="InterPro" id="IPR017932">
    <property type="entry name" value="GATase_2_dom"/>
</dbReference>
<evidence type="ECO:0000256" key="3">
    <source>
        <dbReference type="ARBA" id="ARBA00048741"/>
    </source>
</evidence>
<dbReference type="Pfam" id="PF13537">
    <property type="entry name" value="GATase_7"/>
    <property type="match status" value="1"/>
</dbReference>
<dbReference type="SUPFAM" id="SSF56235">
    <property type="entry name" value="N-terminal nucleophile aminohydrolases (Ntn hydrolases)"/>
    <property type="match status" value="1"/>
</dbReference>
<dbReference type="InterPro" id="IPR001962">
    <property type="entry name" value="Asn_synthase"/>
</dbReference>
<dbReference type="InterPro" id="IPR051786">
    <property type="entry name" value="ASN_synthetase/amidase"/>
</dbReference>
<reference evidence="6 7" key="1">
    <citation type="submission" date="2015-10" db="EMBL/GenBank/DDBJ databases">
        <title>Candidatus Desulfofervidus auxilii, a hydrogenotrophic sulfate-reducing bacterium involved in the thermophilic anaerobic oxidation of methane.</title>
        <authorList>
            <person name="Krukenberg V."/>
            <person name="Richter M."/>
            <person name="Wegener G."/>
        </authorList>
    </citation>
    <scope>NUCLEOTIDE SEQUENCE [LARGE SCALE GENOMIC DNA]</scope>
    <source>
        <strain evidence="6 7">HS1</strain>
    </source>
</reference>
<comment type="catalytic activity">
    <reaction evidence="3">
        <text>L-aspartate + L-glutamine + ATP + H2O = L-asparagine + L-glutamate + AMP + diphosphate + H(+)</text>
        <dbReference type="Rhea" id="RHEA:12228"/>
        <dbReference type="ChEBI" id="CHEBI:15377"/>
        <dbReference type="ChEBI" id="CHEBI:15378"/>
        <dbReference type="ChEBI" id="CHEBI:29985"/>
        <dbReference type="ChEBI" id="CHEBI:29991"/>
        <dbReference type="ChEBI" id="CHEBI:30616"/>
        <dbReference type="ChEBI" id="CHEBI:33019"/>
        <dbReference type="ChEBI" id="CHEBI:58048"/>
        <dbReference type="ChEBI" id="CHEBI:58359"/>
        <dbReference type="ChEBI" id="CHEBI:456215"/>
        <dbReference type="EC" id="6.3.5.4"/>
    </reaction>
</comment>
<dbReference type="AlphaFoldDB" id="A0A7U4QIX4"/>
<dbReference type="PANTHER" id="PTHR43284:SF1">
    <property type="entry name" value="ASPARAGINE SYNTHETASE"/>
    <property type="match status" value="1"/>
</dbReference>
<protein>
    <recommendedName>
        <fullName evidence="2">asparagine synthase (glutamine-hydrolyzing)</fullName>
        <ecNumber evidence="2">6.3.5.4</ecNumber>
    </recommendedName>
</protein>
<feature type="domain" description="Glutamine amidotransferase type-2" evidence="5">
    <location>
        <begin position="88"/>
        <end position="156"/>
    </location>
</feature>
<evidence type="ECO:0000256" key="1">
    <source>
        <dbReference type="ARBA" id="ARBA00005187"/>
    </source>
</evidence>
<dbReference type="InterPro" id="IPR014729">
    <property type="entry name" value="Rossmann-like_a/b/a_fold"/>
</dbReference>
<evidence type="ECO:0000256" key="2">
    <source>
        <dbReference type="ARBA" id="ARBA00012737"/>
    </source>
</evidence>
<dbReference type="GO" id="GO:0016740">
    <property type="term" value="F:transferase activity"/>
    <property type="evidence" value="ECO:0007669"/>
    <property type="project" value="UniProtKB-KW"/>
</dbReference>
<dbReference type="GO" id="GO:0006529">
    <property type="term" value="P:asparagine biosynthetic process"/>
    <property type="evidence" value="ECO:0007669"/>
    <property type="project" value="InterPro"/>
</dbReference>